<dbReference type="EMBL" id="CAJOBH010094869">
    <property type="protein sequence ID" value="CAF4584527.1"/>
    <property type="molecule type" value="Genomic_DNA"/>
</dbReference>
<proteinExistence type="predicted"/>
<evidence type="ECO:0000313" key="2">
    <source>
        <dbReference type="EMBL" id="CAF4881785.1"/>
    </source>
</evidence>
<dbReference type="Proteomes" id="UP000681720">
    <property type="component" value="Unassembled WGS sequence"/>
</dbReference>
<organism evidence="1 3">
    <name type="scientific">Rotaria magnacalcarata</name>
    <dbReference type="NCBI Taxonomy" id="392030"/>
    <lineage>
        <taxon>Eukaryota</taxon>
        <taxon>Metazoa</taxon>
        <taxon>Spiralia</taxon>
        <taxon>Gnathifera</taxon>
        <taxon>Rotifera</taxon>
        <taxon>Eurotatoria</taxon>
        <taxon>Bdelloidea</taxon>
        <taxon>Philodinida</taxon>
        <taxon>Philodinidae</taxon>
        <taxon>Rotaria</taxon>
    </lineage>
</organism>
<protein>
    <submittedName>
        <fullName evidence="1">Uncharacterized protein</fullName>
    </submittedName>
</protein>
<gene>
    <name evidence="1" type="ORF">BYL167_LOCUS39450</name>
    <name evidence="2" type="ORF">GIL414_LOCUS50889</name>
</gene>
<reference evidence="1" key="1">
    <citation type="submission" date="2021-02" db="EMBL/GenBank/DDBJ databases">
        <authorList>
            <person name="Nowell W R."/>
        </authorList>
    </citation>
    <scope>NUCLEOTIDE SEQUENCE</scope>
</reference>
<sequence>MWILLELVLLGAALLYGSVIVDSFGPHGIV</sequence>
<dbReference type="AlphaFoldDB" id="A0A8S2YY27"/>
<evidence type="ECO:0000313" key="1">
    <source>
        <dbReference type="EMBL" id="CAF4584527.1"/>
    </source>
</evidence>
<feature type="non-terminal residue" evidence="1">
    <location>
        <position position="1"/>
    </location>
</feature>
<name>A0A8S2YY27_9BILA</name>
<dbReference type="EMBL" id="CAJOBJ010170708">
    <property type="protein sequence ID" value="CAF4881785.1"/>
    <property type="molecule type" value="Genomic_DNA"/>
</dbReference>
<evidence type="ECO:0000313" key="3">
    <source>
        <dbReference type="Proteomes" id="UP000681967"/>
    </source>
</evidence>
<accession>A0A8S2YY27</accession>
<comment type="caution">
    <text evidence="1">The sequence shown here is derived from an EMBL/GenBank/DDBJ whole genome shotgun (WGS) entry which is preliminary data.</text>
</comment>
<dbReference type="Proteomes" id="UP000681967">
    <property type="component" value="Unassembled WGS sequence"/>
</dbReference>